<dbReference type="PANTHER" id="PTHR39606:SF1">
    <property type="entry name" value="CELL SURFACE PROTEIN"/>
    <property type="match status" value="1"/>
</dbReference>
<feature type="compositionally biased region" description="Basic and acidic residues" evidence="1">
    <location>
        <begin position="825"/>
        <end position="838"/>
    </location>
</feature>
<dbReference type="PANTHER" id="PTHR39606">
    <property type="entry name" value="SURFACE PROTEIN, PUTATIVE-RELATED"/>
    <property type="match status" value="1"/>
</dbReference>
<feature type="compositionally biased region" description="Polar residues" evidence="1">
    <location>
        <begin position="465"/>
        <end position="498"/>
    </location>
</feature>
<feature type="compositionally biased region" description="Low complexity" evidence="1">
    <location>
        <begin position="381"/>
        <end position="396"/>
    </location>
</feature>
<feature type="compositionally biased region" description="Polar residues" evidence="1">
    <location>
        <begin position="406"/>
        <end position="428"/>
    </location>
</feature>
<proteinExistence type="predicted"/>
<feature type="region of interest" description="Disordered" evidence="1">
    <location>
        <begin position="542"/>
        <end position="566"/>
    </location>
</feature>
<feature type="compositionally biased region" description="Basic residues" evidence="1">
    <location>
        <begin position="1"/>
        <end position="11"/>
    </location>
</feature>
<evidence type="ECO:0000256" key="1">
    <source>
        <dbReference type="SAM" id="MobiDB-lite"/>
    </source>
</evidence>
<feature type="region of interest" description="Disordered" evidence="1">
    <location>
        <begin position="463"/>
        <end position="518"/>
    </location>
</feature>
<feature type="compositionally biased region" description="Basic and acidic residues" evidence="1">
    <location>
        <begin position="1232"/>
        <end position="1253"/>
    </location>
</feature>
<feature type="region of interest" description="Disordered" evidence="1">
    <location>
        <begin position="757"/>
        <end position="851"/>
    </location>
</feature>
<feature type="compositionally biased region" description="Polar residues" evidence="1">
    <location>
        <begin position="19"/>
        <end position="30"/>
    </location>
</feature>
<sequence length="1387" mass="146696">MDKIKSVLHGHKKDDTVAHNAQTSPSTAEGQQHPIYDQMSTGDEGRNTTAGHTGQPIYEIKTTSGAPYTELAQPSDSAGLHAHDAHGRPAHVGTDGPIGSSTTAATGAQYDPSRTQDSTSTSQPLQSANTATGAAHRPDAHPHGHAQEPSVASIKSGVIGFGAGANQGHAALSTHNPTREYMGQDQVVGGGDPGTAGMTEGRGVNPDQTHTQSGAIGGGPLGSNPAYTTERQPYENTLRQESYTADTDRSFPLAGGVISKPHEDPISSRHPTEHTSTIHNKGISEREPGTKEKEVGIHNSDSPAHDSYGREGLAGAAAAATAIGASKTLSQSEERDVHDRGLETRQATYGDVPPAAATTTNQTGNTSSQPTSDYHPEALTAASVAASRSSALPSSAQGHEYGAQDINPSGTTNSTMAGAPTTGMSSTGERPLNPRLESHRHIPGEYIATPSDEKTFLNYAPVIEPTSTGSSGNLTSVEPTSTLDPSHVQSSVDPTPTSEPHELRHTGTLEEPQPKSADEHHYGRDAVIAGGLGAGAAGLGAHAASKKHDTQNVGSNQPLYEESSPYSSKILDPRVLGDKAKLEEQKFDEQRFDPRAKTEAAPVSGPPVTHDSSQNVASQHHYGRDAAVLGTGAAVAGGMHHALDRNDTPGVGTAVLPDDPSYTSTTGYNVAAPQPTSNFSKPLPTAGTSASQPVGHDNFYGATGAPAPIPDTTAQQPLSNLTQAPVATTVPERHPEHHYGRDAGLAGAGAAAAGGLYTANRDNTDSGPASSTIGPHSSNAANIMDPRVQPDPSKQIHHNVGPTAEDPASRTIGPHDSNIANILDPRVKPDPSKQKEHTTVGPHQSDTLNRLDPKVDEKAGQQSGHHYGRDAAVVGSAGAGGYGAYEATNAYGDHKMTQPGASEATTAYGNQSMTQRAYEAINAYGDHRMTQPEASMPNQRYDPTATSARAPNPISSRTQYDYNDPTTQSNVNRTDPNDHINRNVALGGAGLAAAGLGVGAYAGSKHNDNTTQLPLRQKQDFTSADQSAYPVQGTAQSSYPIHETATNESYPTSGTIAPHNTHAQDPTLQQPYGARDPTNENHDKRNAAVLGGALGAAGLGGAAYADSQHQDEREAEERLKKIAHDKEKEQHRLDKEQHKHDKEVHKHDKALAAHEKDEHHLTKEYEKEQARLAKEHEKEQARLAKEQHQREKELEKENEGEEKKKGGLLGFLHRDKSKKEKSSASPESSPRQSRDYSPRHSRDYGDDHPDSPRWKGKHLLHKDPPKGHPAREAMEHQQHQTDPYGSAGKREHVGVDGPIGDPNMISGDRETQKGVYGAHPISDLGHNNTVTEPHTGLPMNTERFGTGAGGTDGNPAIHGQHQHNVPGATSGQSATDWEAIRKTNTPY</sequence>
<feature type="compositionally biased region" description="Basic and acidic residues" evidence="1">
    <location>
        <begin position="1261"/>
        <end position="1279"/>
    </location>
</feature>
<feature type="compositionally biased region" description="Polar residues" evidence="1">
    <location>
        <begin position="1045"/>
        <end position="1055"/>
    </location>
</feature>
<feature type="region of interest" description="Disordered" evidence="1">
    <location>
        <begin position="1"/>
        <end position="54"/>
    </location>
</feature>
<comment type="caution">
    <text evidence="2">The sequence shown here is derived from an EMBL/GenBank/DDBJ whole genome shotgun (WGS) entry which is preliminary data.</text>
</comment>
<evidence type="ECO:0000313" key="2">
    <source>
        <dbReference type="EMBL" id="CAG5142930.1"/>
    </source>
</evidence>
<feature type="compositionally biased region" description="Polar residues" evidence="1">
    <location>
        <begin position="665"/>
        <end position="692"/>
    </location>
</feature>
<feature type="region of interest" description="Disordered" evidence="1">
    <location>
        <begin position="255"/>
        <end position="309"/>
    </location>
</feature>
<feature type="region of interest" description="Disordered" evidence="1">
    <location>
        <begin position="181"/>
        <end position="229"/>
    </location>
</feature>
<feature type="compositionally biased region" description="Polar residues" evidence="1">
    <location>
        <begin position="1061"/>
        <end position="1070"/>
    </location>
</feature>
<protein>
    <submittedName>
        <fullName evidence="2">Uncharacterized protein</fullName>
    </submittedName>
</protein>
<dbReference type="EMBL" id="CAJRGZ010000015">
    <property type="protein sequence ID" value="CAG5142930.1"/>
    <property type="molecule type" value="Genomic_DNA"/>
</dbReference>
<feature type="compositionally biased region" description="Basic and acidic residues" evidence="1">
    <location>
        <begin position="1212"/>
        <end position="1222"/>
    </location>
</feature>
<feature type="region of interest" description="Disordered" evidence="1">
    <location>
        <begin position="68"/>
        <end position="150"/>
    </location>
</feature>
<feature type="region of interest" description="Disordered" evidence="1">
    <location>
        <begin position="930"/>
        <end position="978"/>
    </location>
</feature>
<feature type="region of interest" description="Disordered" evidence="1">
    <location>
        <begin position="1121"/>
        <end position="1387"/>
    </location>
</feature>
<feature type="compositionally biased region" description="Polar residues" evidence="1">
    <location>
        <begin position="944"/>
        <end position="974"/>
    </location>
</feature>
<feature type="compositionally biased region" description="Polar residues" evidence="1">
    <location>
        <begin position="765"/>
        <end position="781"/>
    </location>
</feature>
<feature type="region of interest" description="Disordered" evidence="1">
    <location>
        <begin position="584"/>
        <end position="620"/>
    </location>
</feature>
<keyword evidence="3" id="KW-1185">Reference proteome</keyword>
<feature type="compositionally biased region" description="Basic and acidic residues" evidence="1">
    <location>
        <begin position="1121"/>
        <end position="1205"/>
    </location>
</feature>
<dbReference type="OrthoDB" id="2590867at2759"/>
<feature type="region of interest" description="Disordered" evidence="1">
    <location>
        <begin position="344"/>
        <end position="438"/>
    </location>
</feature>
<accession>A0A8J2HVS4</accession>
<feature type="compositionally biased region" description="Polar residues" evidence="1">
    <location>
        <begin position="99"/>
        <end position="132"/>
    </location>
</feature>
<dbReference type="GeneID" id="67012565"/>
<feature type="compositionally biased region" description="Basic and acidic residues" evidence="1">
    <location>
        <begin position="282"/>
        <end position="296"/>
    </location>
</feature>
<feature type="compositionally biased region" description="Basic and acidic residues" evidence="1">
    <location>
        <begin position="260"/>
        <end position="273"/>
    </location>
</feature>
<dbReference type="Proteomes" id="UP000676310">
    <property type="component" value="Unassembled WGS sequence"/>
</dbReference>
<reference evidence="2" key="1">
    <citation type="submission" date="2021-05" db="EMBL/GenBank/DDBJ databases">
        <authorList>
            <person name="Stam R."/>
        </authorList>
    </citation>
    <scope>NUCLEOTIDE SEQUENCE</scope>
    <source>
        <strain evidence="2">CS162</strain>
    </source>
</reference>
<dbReference type="RefSeq" id="XP_043164781.1">
    <property type="nucleotide sequence ID" value="XM_043308846.1"/>
</dbReference>
<feature type="compositionally biased region" description="Basic and acidic residues" evidence="1">
    <location>
        <begin position="136"/>
        <end position="146"/>
    </location>
</feature>
<feature type="compositionally biased region" description="Basic and acidic residues" evidence="1">
    <location>
        <begin position="584"/>
        <end position="598"/>
    </location>
</feature>
<organism evidence="2 3">
    <name type="scientific">Alternaria atra</name>
    <dbReference type="NCBI Taxonomy" id="119953"/>
    <lineage>
        <taxon>Eukaryota</taxon>
        <taxon>Fungi</taxon>
        <taxon>Dikarya</taxon>
        <taxon>Ascomycota</taxon>
        <taxon>Pezizomycotina</taxon>
        <taxon>Dothideomycetes</taxon>
        <taxon>Pleosporomycetidae</taxon>
        <taxon>Pleosporales</taxon>
        <taxon>Pleosporineae</taxon>
        <taxon>Pleosporaceae</taxon>
        <taxon>Alternaria</taxon>
        <taxon>Alternaria sect. Ulocladioides</taxon>
    </lineage>
</organism>
<feature type="region of interest" description="Disordered" evidence="1">
    <location>
        <begin position="665"/>
        <end position="716"/>
    </location>
</feature>
<feature type="compositionally biased region" description="Basic and acidic residues" evidence="1">
    <location>
        <begin position="499"/>
        <end position="518"/>
    </location>
</feature>
<feature type="compositionally biased region" description="Low complexity" evidence="1">
    <location>
        <begin position="353"/>
        <end position="372"/>
    </location>
</feature>
<feature type="region of interest" description="Disordered" evidence="1">
    <location>
        <begin position="640"/>
        <end position="659"/>
    </location>
</feature>
<feature type="region of interest" description="Disordered" evidence="1">
    <location>
        <begin position="1045"/>
        <end position="1083"/>
    </location>
</feature>
<name>A0A8J2HVS4_9PLEO</name>
<gene>
    <name evidence="2" type="ORF">ALTATR162_LOCUS1251</name>
</gene>
<evidence type="ECO:0000313" key="3">
    <source>
        <dbReference type="Proteomes" id="UP000676310"/>
    </source>
</evidence>